<dbReference type="InterPro" id="IPR042564">
    <property type="entry name" value="CRISPR-Cas6/Csy4_sf"/>
</dbReference>
<dbReference type="Pfam" id="PF09618">
    <property type="entry name" value="Cas_Csy4"/>
    <property type="match status" value="1"/>
</dbReference>
<sequence>MLTHYFSITYVPDDCDNELLAGRCIAEFHKFISSLRLIENNSFAIGFPNWSEQSIGNEFAIFSDNSELLSAIKYQPYFNLMKSEELFSITDIKPVPNNLPQIRFIRNQSIGKIFIGSKKRRIQRSITRNNKEHTPISNEDREFDTFHKVSCSSKSKQQQFILHIQKDITPRTTDSNDSYNSYGLATNSKHLGTVPDLSKIPFYCEDKLSNKDQ</sequence>
<dbReference type="AlphaFoldDB" id="A0A5Q4ZRI9"/>
<accession>A0A5Q4ZRI9</accession>
<evidence type="ECO:0000313" key="1">
    <source>
        <dbReference type="EMBL" id="VVV03648.1"/>
    </source>
</evidence>
<dbReference type="EMBL" id="LR721750">
    <property type="protein sequence ID" value="VVV03648.1"/>
    <property type="molecule type" value="Genomic_DNA"/>
</dbReference>
<dbReference type="GO" id="GO:0043571">
    <property type="term" value="P:maintenance of CRISPR repeat elements"/>
    <property type="evidence" value="ECO:0007669"/>
    <property type="project" value="InterPro"/>
</dbReference>
<name>A0A5Q4ZRI9_9GAMM</name>
<protein>
    <submittedName>
        <fullName evidence="1">Uncharacterized protein</fullName>
    </submittedName>
</protein>
<dbReference type="NCBIfam" id="TIGR02563">
    <property type="entry name" value="cas_Csy4"/>
    <property type="match status" value="1"/>
</dbReference>
<dbReference type="Gene3D" id="3.30.70.2540">
    <property type="entry name" value="CRISPR-associated endoribonuclease Cas6/Csy4"/>
    <property type="match status" value="1"/>
</dbReference>
<dbReference type="SMR" id="A0A5Q4ZRI9"/>
<proteinExistence type="predicted"/>
<organism evidence="1">
    <name type="scientific">Aliivibrio wodanis</name>
    <dbReference type="NCBI Taxonomy" id="80852"/>
    <lineage>
        <taxon>Bacteria</taxon>
        <taxon>Pseudomonadati</taxon>
        <taxon>Pseudomonadota</taxon>
        <taxon>Gammaproteobacteria</taxon>
        <taxon>Vibrionales</taxon>
        <taxon>Vibrionaceae</taxon>
        <taxon>Aliivibrio</taxon>
    </lineage>
</organism>
<dbReference type="GO" id="GO:0004519">
    <property type="term" value="F:endonuclease activity"/>
    <property type="evidence" value="ECO:0007669"/>
    <property type="project" value="InterPro"/>
</dbReference>
<reference evidence="1" key="1">
    <citation type="submission" date="2019-09" db="EMBL/GenBank/DDBJ databases">
        <authorList>
            <person name="Hjerde E."/>
        </authorList>
    </citation>
    <scope>NUCLEOTIDE SEQUENCE</scope>
    <source>
        <strain evidence="1">06/09/160</strain>
    </source>
</reference>
<gene>
    <name evidence="1" type="ORF">AW0309160_01031</name>
</gene>
<dbReference type="InterPro" id="IPR013396">
    <property type="entry name" value="CRISPR-assoc_prot_Csy4"/>
</dbReference>